<proteinExistence type="predicted"/>
<gene>
    <name evidence="2" type="ORF">MMF97_05985</name>
</gene>
<keyword evidence="1" id="KW-0472">Membrane</keyword>
<name>A0ABS9ZUH4_9SPHI</name>
<dbReference type="InterPro" id="IPR012861">
    <property type="entry name" value="DUF1634"/>
</dbReference>
<organism evidence="2 3">
    <name type="scientific">Pedobacter montanisoli</name>
    <dbReference type="NCBI Taxonomy" id="2923277"/>
    <lineage>
        <taxon>Bacteria</taxon>
        <taxon>Pseudomonadati</taxon>
        <taxon>Bacteroidota</taxon>
        <taxon>Sphingobacteriia</taxon>
        <taxon>Sphingobacteriales</taxon>
        <taxon>Sphingobacteriaceae</taxon>
        <taxon>Pedobacter</taxon>
    </lineage>
</organism>
<protein>
    <submittedName>
        <fullName evidence="2">DUF1634 domain-containing protein</fullName>
    </submittedName>
</protein>
<reference evidence="2" key="1">
    <citation type="submission" date="2022-03" db="EMBL/GenBank/DDBJ databases">
        <authorList>
            <person name="Woo C.Y."/>
        </authorList>
    </citation>
    <scope>NUCLEOTIDE SEQUENCE</scope>
    <source>
        <strain evidence="2">CYS-01</strain>
    </source>
</reference>
<dbReference type="RefSeq" id="WP_243360561.1">
    <property type="nucleotide sequence ID" value="NZ_JALGBH010000001.1"/>
</dbReference>
<dbReference type="Proteomes" id="UP001165460">
    <property type="component" value="Unassembled WGS sequence"/>
</dbReference>
<keyword evidence="1" id="KW-1133">Transmembrane helix</keyword>
<dbReference type="EMBL" id="JALGBH010000001">
    <property type="protein sequence ID" value="MCJ0742255.1"/>
    <property type="molecule type" value="Genomic_DNA"/>
</dbReference>
<keyword evidence="1" id="KW-0812">Transmembrane</keyword>
<accession>A0ABS9ZUH4</accession>
<dbReference type="Pfam" id="PF07843">
    <property type="entry name" value="DUF1634"/>
    <property type="match status" value="1"/>
</dbReference>
<keyword evidence="3" id="KW-1185">Reference proteome</keyword>
<feature type="transmembrane region" description="Helical" evidence="1">
    <location>
        <begin position="103"/>
        <end position="125"/>
    </location>
</feature>
<evidence type="ECO:0000313" key="2">
    <source>
        <dbReference type="EMBL" id="MCJ0742255.1"/>
    </source>
</evidence>
<feature type="transmembrane region" description="Helical" evidence="1">
    <location>
        <begin position="71"/>
        <end position="91"/>
    </location>
</feature>
<sequence>MNRVTDKDIQTVIGNLLRIGVVLSMATVLIGAVIYLFGNAGKTVEYHTFDDAKVHLKSIKSIFTNLPALEGITIIQLGLLMLIFTPIARIVMAAVSFFIEKDYLYVLICIIVLLIIAMSLSGGFAH</sequence>
<feature type="transmembrane region" description="Helical" evidence="1">
    <location>
        <begin position="12"/>
        <end position="37"/>
    </location>
</feature>
<evidence type="ECO:0000256" key="1">
    <source>
        <dbReference type="SAM" id="Phobius"/>
    </source>
</evidence>
<evidence type="ECO:0000313" key="3">
    <source>
        <dbReference type="Proteomes" id="UP001165460"/>
    </source>
</evidence>
<comment type="caution">
    <text evidence="2">The sequence shown here is derived from an EMBL/GenBank/DDBJ whole genome shotgun (WGS) entry which is preliminary data.</text>
</comment>